<organism evidence="14 15">
    <name type="scientific">Dioscorea cayennensis subsp. rotundata</name>
    <name type="common">White Guinea yam</name>
    <name type="synonym">Dioscorea rotundata</name>
    <dbReference type="NCBI Taxonomy" id="55577"/>
    <lineage>
        <taxon>Eukaryota</taxon>
        <taxon>Viridiplantae</taxon>
        <taxon>Streptophyta</taxon>
        <taxon>Embryophyta</taxon>
        <taxon>Tracheophyta</taxon>
        <taxon>Spermatophyta</taxon>
        <taxon>Magnoliopsida</taxon>
        <taxon>Liliopsida</taxon>
        <taxon>Dioscoreales</taxon>
        <taxon>Dioscoreaceae</taxon>
        <taxon>Dioscorea</taxon>
    </lineage>
</organism>
<comment type="catalytic activity">
    <reaction evidence="2">
        <text>1D-myo-inositol 1,3,4-trisphosphate + ATP = 1D-myo-inositol 1,3,4,5-tetrakisphosphate + ADP + H(+)</text>
        <dbReference type="Rhea" id="RHEA:13253"/>
        <dbReference type="ChEBI" id="CHEBI:15378"/>
        <dbReference type="ChEBI" id="CHEBI:30616"/>
        <dbReference type="ChEBI" id="CHEBI:57895"/>
        <dbReference type="ChEBI" id="CHEBI:58414"/>
        <dbReference type="ChEBI" id="CHEBI:456216"/>
        <dbReference type="EC" id="2.7.1.159"/>
    </reaction>
</comment>
<evidence type="ECO:0000256" key="10">
    <source>
        <dbReference type="ARBA" id="ARBA00022777"/>
    </source>
</evidence>
<dbReference type="PANTHER" id="PTHR14217:SF1">
    <property type="entry name" value="INOSITOL-TETRAKISPHOSPHATE 1-KINASE"/>
    <property type="match status" value="1"/>
</dbReference>
<keyword evidence="10" id="KW-0418">Kinase</keyword>
<dbReference type="RefSeq" id="XP_039117768.1">
    <property type="nucleotide sequence ID" value="XM_039261834.1"/>
</dbReference>
<dbReference type="EC" id="2.7.1.159" evidence="6"/>
<comment type="similarity">
    <text evidence="4">Belongs to the ITPK1 family.</text>
</comment>
<feature type="domain" description="Inositol 1,3,4-trisphosphate 5/6-kinase ATP-grasp" evidence="13">
    <location>
        <begin position="294"/>
        <end position="439"/>
    </location>
</feature>
<evidence type="ECO:0000256" key="11">
    <source>
        <dbReference type="ARBA" id="ARBA00022840"/>
    </source>
</evidence>
<keyword evidence="12" id="KW-0460">Magnesium</keyword>
<dbReference type="Gene3D" id="3.30.470.20">
    <property type="entry name" value="ATP-grasp fold, B domain"/>
    <property type="match status" value="1"/>
</dbReference>
<gene>
    <name evidence="15" type="primary">LOC120253497</name>
</gene>
<sequence>MGFVRGLLLDESLLLADDEHGDPFLPPRSARLLRRLQYSKLRVGICHQEDLSSRKANFLGRTAALYSLECISMNPLFITDSLNKKLPALSGSGETCFYVASGKSNEPISELKKLGWKIIYQSVDSLPTTNKDVLLISQLEELPFILSGFNKKEDDNLIVVGYVMKPSREEDFAKRGAFPMCPTQNGLMFVPLTLELPLEVQMKAVDAILHKATDEIISIDMSSSVDLPKGISFSGGMCELERYFRGHPECCIVDPLGKIYPLLDRLKIQGILLGLEDLNIKNHNKIRGPHFMKALVFKLEDFQDLSVPLPAIAQEYVDHGSLLFKFYVLGDKVFYAIKKSMPNANVLVSSSEKTGFSPLQFNSLKSLPVAKEDQPSSDVQKISEQSLDLELVHQAANWLRTTLGLTIIGFDVVIQEDSGDHVIVDLNYLPSFKEIPDCDAIPAFFNAIKHAYELWKTKLVTKNPSDAL</sequence>
<dbReference type="GO" id="GO:0005737">
    <property type="term" value="C:cytoplasm"/>
    <property type="evidence" value="ECO:0007669"/>
    <property type="project" value="TreeGrafter"/>
</dbReference>
<reference evidence="15" key="1">
    <citation type="submission" date="2025-08" db="UniProtKB">
        <authorList>
            <consortium name="RefSeq"/>
        </authorList>
    </citation>
    <scope>IDENTIFICATION</scope>
</reference>
<dbReference type="GO" id="GO:0005524">
    <property type="term" value="F:ATP binding"/>
    <property type="evidence" value="ECO:0007669"/>
    <property type="project" value="UniProtKB-KW"/>
</dbReference>
<dbReference type="GO" id="GO:0032957">
    <property type="term" value="P:inositol trisphosphate metabolic process"/>
    <property type="evidence" value="ECO:0007669"/>
    <property type="project" value="InterPro"/>
</dbReference>
<proteinExistence type="inferred from homology"/>
<name>A0AB40AT14_DIOCR</name>
<keyword evidence="11" id="KW-0067">ATP-binding</keyword>
<dbReference type="Pfam" id="PF05770">
    <property type="entry name" value="Ins134_P3_kin"/>
    <property type="match status" value="1"/>
</dbReference>
<evidence type="ECO:0000256" key="2">
    <source>
        <dbReference type="ARBA" id="ARBA00000680"/>
    </source>
</evidence>
<keyword evidence="7" id="KW-0808">Transferase</keyword>
<dbReference type="GO" id="GO:0000287">
    <property type="term" value="F:magnesium ion binding"/>
    <property type="evidence" value="ECO:0007669"/>
    <property type="project" value="InterPro"/>
</dbReference>
<dbReference type="GO" id="GO:0052726">
    <property type="term" value="F:inositol-1,3,4-trisphosphate 5-kinase activity"/>
    <property type="evidence" value="ECO:0007669"/>
    <property type="project" value="InterPro"/>
</dbReference>
<dbReference type="AlphaFoldDB" id="A0AB40AT14"/>
<dbReference type="InterPro" id="IPR040464">
    <property type="entry name" value="InsP(3)kin_ATP-grasp"/>
</dbReference>
<comment type="catalytic activity">
    <reaction evidence="1">
        <text>1D-myo-inositol 1,3,4-trisphosphate + ATP = 1D-myo-inositol 1,3,4,6-tetrakisphosphate + ADP + H(+)</text>
        <dbReference type="Rhea" id="RHEA:20940"/>
        <dbReference type="ChEBI" id="CHEBI:15378"/>
        <dbReference type="ChEBI" id="CHEBI:30616"/>
        <dbReference type="ChEBI" id="CHEBI:57660"/>
        <dbReference type="ChEBI" id="CHEBI:58414"/>
        <dbReference type="ChEBI" id="CHEBI:456216"/>
        <dbReference type="EC" id="2.7.1.159"/>
    </reaction>
</comment>
<dbReference type="Proteomes" id="UP001515500">
    <property type="component" value="Unplaced"/>
</dbReference>
<evidence type="ECO:0000256" key="9">
    <source>
        <dbReference type="ARBA" id="ARBA00022741"/>
    </source>
</evidence>
<protein>
    <recommendedName>
        <fullName evidence="6">inositol-1,3,4-trisphosphate 5/6-kinase</fullName>
        <ecNumber evidence="6">2.7.1.159</ecNumber>
    </recommendedName>
</protein>
<evidence type="ECO:0000256" key="12">
    <source>
        <dbReference type="ARBA" id="ARBA00022842"/>
    </source>
</evidence>
<evidence type="ECO:0000256" key="1">
    <source>
        <dbReference type="ARBA" id="ARBA00000399"/>
    </source>
</evidence>
<evidence type="ECO:0000256" key="5">
    <source>
        <dbReference type="ARBA" id="ARBA00011245"/>
    </source>
</evidence>
<comment type="subunit">
    <text evidence="5">Monomer.</text>
</comment>
<dbReference type="PIRSF" id="PIRSF038163">
    <property type="entry name" value="ITPK_uncN"/>
    <property type="match status" value="1"/>
</dbReference>
<dbReference type="InterPro" id="IPR008656">
    <property type="entry name" value="Inositol_tetrakis-P_1-kinase"/>
</dbReference>
<evidence type="ECO:0000313" key="15">
    <source>
        <dbReference type="RefSeq" id="XP_039117768.1"/>
    </source>
</evidence>
<evidence type="ECO:0000256" key="4">
    <source>
        <dbReference type="ARBA" id="ARBA00009601"/>
    </source>
</evidence>
<evidence type="ECO:0000313" key="14">
    <source>
        <dbReference type="Proteomes" id="UP001515500"/>
    </source>
</evidence>
<evidence type="ECO:0000256" key="3">
    <source>
        <dbReference type="ARBA" id="ARBA00001946"/>
    </source>
</evidence>
<dbReference type="PANTHER" id="PTHR14217">
    <property type="entry name" value="INOSITOL-TETRAKISPHOSPHATE 1-KINASE"/>
    <property type="match status" value="1"/>
</dbReference>
<evidence type="ECO:0000256" key="6">
    <source>
        <dbReference type="ARBA" id="ARBA00012017"/>
    </source>
</evidence>
<keyword evidence="8" id="KW-0479">Metal-binding</keyword>
<evidence type="ECO:0000256" key="8">
    <source>
        <dbReference type="ARBA" id="ARBA00022723"/>
    </source>
</evidence>
<dbReference type="GeneID" id="120253497"/>
<keyword evidence="9" id="KW-0547">Nucleotide-binding</keyword>
<dbReference type="GO" id="GO:0047325">
    <property type="term" value="F:inositol-3,4,5,6-tetrakisphosphate 1-kinase activity"/>
    <property type="evidence" value="ECO:0007669"/>
    <property type="project" value="InterPro"/>
</dbReference>
<evidence type="ECO:0000259" key="13">
    <source>
        <dbReference type="Pfam" id="PF05770"/>
    </source>
</evidence>
<accession>A0AB40AT14</accession>
<evidence type="ECO:0000256" key="7">
    <source>
        <dbReference type="ARBA" id="ARBA00022679"/>
    </source>
</evidence>
<dbReference type="Gene3D" id="3.40.50.11370">
    <property type="match status" value="1"/>
</dbReference>
<comment type="cofactor">
    <cofactor evidence="3">
        <name>Mg(2+)</name>
        <dbReference type="ChEBI" id="CHEBI:18420"/>
    </cofactor>
</comment>
<dbReference type="GO" id="GO:0052725">
    <property type="term" value="F:inositol-1,3,4-trisphosphate 6-kinase activity"/>
    <property type="evidence" value="ECO:0007669"/>
    <property type="project" value="InterPro"/>
</dbReference>
<keyword evidence="14" id="KW-1185">Reference proteome</keyword>